<keyword evidence="2" id="KW-0732">Signal</keyword>
<keyword evidence="1" id="KW-1133">Transmembrane helix</keyword>
<sequence length="180" mass="20569">MRRWRSLSRRHVSQYDANSLMLVLLSLGSCACIAHSVCGCACVCVCVCVCVCGVIEGGEKGCRMFPCVYLSPFSHFEVYFRSFFLNTSSLPIFSYQLCIRLFLLKCLPFVCMRKNNLVTQAYILVYICVCAHVSCYFPVASLQRNGVRAHFFFSFSFSLSFFACLCLLYRVIPLLRILHY</sequence>
<feature type="transmembrane region" description="Helical" evidence="1">
    <location>
        <begin position="121"/>
        <end position="139"/>
    </location>
</feature>
<evidence type="ECO:0000313" key="3">
    <source>
        <dbReference type="EMBL" id="CBH10050.1"/>
    </source>
</evidence>
<accession>C9ZL41</accession>
<evidence type="ECO:0008006" key="5">
    <source>
        <dbReference type="Google" id="ProtNLM"/>
    </source>
</evidence>
<dbReference type="AlphaFoldDB" id="C9ZL41"/>
<organism evidence="3 4">
    <name type="scientific">Trypanosoma brucei gambiense (strain MHOM/CI/86/DAL972)</name>
    <dbReference type="NCBI Taxonomy" id="679716"/>
    <lineage>
        <taxon>Eukaryota</taxon>
        <taxon>Discoba</taxon>
        <taxon>Euglenozoa</taxon>
        <taxon>Kinetoplastea</taxon>
        <taxon>Metakinetoplastina</taxon>
        <taxon>Trypanosomatida</taxon>
        <taxon>Trypanosomatidae</taxon>
        <taxon>Trypanosoma</taxon>
    </lineage>
</organism>
<dbReference type="EMBL" id="FN554966">
    <property type="protein sequence ID" value="CBH10050.1"/>
    <property type="molecule type" value="Genomic_DNA"/>
</dbReference>
<evidence type="ECO:0000256" key="2">
    <source>
        <dbReference type="SAM" id="SignalP"/>
    </source>
</evidence>
<dbReference type="KEGG" id="tbg:TbgDal_III3910"/>
<feature type="transmembrane region" description="Helical" evidence="1">
    <location>
        <begin position="151"/>
        <end position="172"/>
    </location>
</feature>
<dbReference type="Proteomes" id="UP000002316">
    <property type="component" value="Chromosome 3"/>
</dbReference>
<dbReference type="RefSeq" id="XP_011772340.1">
    <property type="nucleotide sequence ID" value="XM_011774038.1"/>
</dbReference>
<keyword evidence="1" id="KW-0472">Membrane</keyword>
<dbReference type="GeneID" id="23859184"/>
<dbReference type="PROSITE" id="PS51257">
    <property type="entry name" value="PROKAR_LIPOPROTEIN"/>
    <property type="match status" value="1"/>
</dbReference>
<feature type="signal peptide" evidence="2">
    <location>
        <begin position="1"/>
        <end position="36"/>
    </location>
</feature>
<evidence type="ECO:0000256" key="1">
    <source>
        <dbReference type="SAM" id="Phobius"/>
    </source>
</evidence>
<evidence type="ECO:0000313" key="4">
    <source>
        <dbReference type="Proteomes" id="UP000002316"/>
    </source>
</evidence>
<keyword evidence="1" id="KW-0812">Transmembrane</keyword>
<dbReference type="VEuPathDB" id="TriTrypDB:Tbg972.3.3910"/>
<feature type="chain" id="PRO_5003004673" description="T. brucei spp.-specific protein" evidence="2">
    <location>
        <begin position="37"/>
        <end position="180"/>
    </location>
</feature>
<reference evidence="4" key="1">
    <citation type="journal article" date="2010" name="PLoS Negl. Trop. Dis.">
        <title>The genome sequence of Trypanosoma brucei gambiense, causative agent of chronic human african trypanosomiasis.</title>
        <authorList>
            <person name="Jackson A.P."/>
            <person name="Sanders M."/>
            <person name="Berry A."/>
            <person name="McQuillan J."/>
            <person name="Aslett M.A."/>
            <person name="Quail M.A."/>
            <person name="Chukualim B."/>
            <person name="Capewell P."/>
            <person name="MacLeod A."/>
            <person name="Melville S.E."/>
            <person name="Gibson W."/>
            <person name="Barry J.D."/>
            <person name="Berriman M."/>
            <person name="Hertz-Fowler C."/>
        </authorList>
    </citation>
    <scope>NUCLEOTIDE SEQUENCE [LARGE SCALE GENOMIC DNA]</scope>
    <source>
        <strain evidence="4">MHOM/CI/86/DAL972</strain>
    </source>
</reference>
<proteinExistence type="predicted"/>
<gene>
    <name evidence="3" type="ORF">TbgDal_III3910</name>
</gene>
<protein>
    <recommendedName>
        <fullName evidence="5">T. brucei spp.-specific protein</fullName>
    </recommendedName>
</protein>
<name>C9ZL41_TRYB9</name>